<dbReference type="Pfam" id="PF13671">
    <property type="entry name" value="AAA_33"/>
    <property type="match status" value="1"/>
</dbReference>
<protein>
    <submittedName>
        <fullName evidence="1">Kinase</fullName>
    </submittedName>
</protein>
<sequence>MVVRVGRRDLLLLAGLPGAGKSSLLRKLRATGPYTVLDSDQVRDPLGERLPRVPYRCYRPLVHLLHHLRIVHAALTTRGPVLVHEPATRVFTRTWLSLLARLTGRTPRMLWLEVTAEQARAGQRARARVIPAQSFAKHVRRALRISARLATGRPLRGWPEATVVYRQDVADGLKLELVGSAPR</sequence>
<proteinExistence type="predicted"/>
<comment type="caution">
    <text evidence="1">The sequence shown here is derived from an EMBL/GenBank/DDBJ whole genome shotgun (WGS) entry which is preliminary data.</text>
</comment>
<dbReference type="Gene3D" id="3.40.50.300">
    <property type="entry name" value="P-loop containing nucleotide triphosphate hydrolases"/>
    <property type="match status" value="1"/>
</dbReference>
<dbReference type="RefSeq" id="WP_086788312.1">
    <property type="nucleotide sequence ID" value="NZ_JAGIOO010000001.1"/>
</dbReference>
<gene>
    <name evidence="1" type="ORF">JOF53_005923</name>
</gene>
<reference evidence="1 2" key="1">
    <citation type="submission" date="2021-03" db="EMBL/GenBank/DDBJ databases">
        <title>Sequencing the genomes of 1000 actinobacteria strains.</title>
        <authorList>
            <person name="Klenk H.-P."/>
        </authorList>
    </citation>
    <scope>NUCLEOTIDE SEQUENCE [LARGE SCALE GENOMIC DNA]</scope>
    <source>
        <strain evidence="1 2">DSM 44580</strain>
    </source>
</reference>
<dbReference type="SUPFAM" id="SSF52540">
    <property type="entry name" value="P-loop containing nucleoside triphosphate hydrolases"/>
    <property type="match status" value="1"/>
</dbReference>
<name>A0ABS5AKW0_9PSEU</name>
<keyword evidence="1" id="KW-0418">Kinase</keyword>
<dbReference type="Proteomes" id="UP001519363">
    <property type="component" value="Unassembled WGS sequence"/>
</dbReference>
<dbReference type="InterPro" id="IPR027417">
    <property type="entry name" value="P-loop_NTPase"/>
</dbReference>
<evidence type="ECO:0000313" key="1">
    <source>
        <dbReference type="EMBL" id="MBP2477051.1"/>
    </source>
</evidence>
<dbReference type="EMBL" id="JAGIOO010000001">
    <property type="protein sequence ID" value="MBP2477051.1"/>
    <property type="molecule type" value="Genomic_DNA"/>
</dbReference>
<keyword evidence="1" id="KW-0808">Transferase</keyword>
<organism evidence="1 2">
    <name type="scientific">Crossiella equi</name>
    <dbReference type="NCBI Taxonomy" id="130796"/>
    <lineage>
        <taxon>Bacteria</taxon>
        <taxon>Bacillati</taxon>
        <taxon>Actinomycetota</taxon>
        <taxon>Actinomycetes</taxon>
        <taxon>Pseudonocardiales</taxon>
        <taxon>Pseudonocardiaceae</taxon>
        <taxon>Crossiella</taxon>
    </lineage>
</organism>
<evidence type="ECO:0000313" key="2">
    <source>
        <dbReference type="Proteomes" id="UP001519363"/>
    </source>
</evidence>
<accession>A0ABS5AKW0</accession>
<dbReference type="GO" id="GO:0016301">
    <property type="term" value="F:kinase activity"/>
    <property type="evidence" value="ECO:0007669"/>
    <property type="project" value="UniProtKB-KW"/>
</dbReference>
<keyword evidence="2" id="KW-1185">Reference proteome</keyword>